<sequence length="370" mass="41061">MSHDTHALFSPFTCGKLHLPNRIVMSPMTRNFADHWLPTEALEAYYRRRAEGGVGLVICGGATINHKASNGFERVPRFYGEDALSRWKKVAEAIHKAGGHFAPQIWHVGSHRRPGMGPVPSEPGVGPMDIYENGIHVVRALKKPEIKEIISAYAQAACDAEAIGCDAVELHGAHGFLIDQFLWHHTNLRTDEYGGMLENRLKFAVEVVSAVRQAVSKDFPVIFRLSQWKVFDYSAHIAWNCQELTIILRALAKAGVDIFHVSTRRFWEPAFNDGPETLATLVKKVSGKPVIAVGSIGLSRPFSKDQAGQFMQAGVESDLNRLVGALDNKDFDLCAIGRALIADPEWAHKVRQGNYDAIKPFSAELLKELY</sequence>
<comment type="cofactor">
    <cofactor evidence="2">
        <name>[4Fe-4S] cluster</name>
        <dbReference type="ChEBI" id="CHEBI:49883"/>
    </cofactor>
</comment>
<dbReference type="SUPFAM" id="SSF51395">
    <property type="entry name" value="FMN-linked oxidoreductases"/>
    <property type="match status" value="1"/>
</dbReference>
<keyword evidence="5" id="KW-0479">Metal-binding</keyword>
<comment type="cofactor">
    <cofactor evidence="1">
        <name>FMN</name>
        <dbReference type="ChEBI" id="CHEBI:58210"/>
    </cofactor>
</comment>
<dbReference type="InterPro" id="IPR051793">
    <property type="entry name" value="NADH:flavin_oxidoreductase"/>
</dbReference>
<accession>A0A081K5H8</accession>
<reference evidence="10 11" key="1">
    <citation type="submission" date="2014-06" db="EMBL/GenBank/DDBJ databases">
        <title>Whole Genome Sequences of Three Symbiotic Endozoicomonas Bacteria.</title>
        <authorList>
            <person name="Neave M.J."/>
            <person name="Apprill A."/>
            <person name="Voolstra C.R."/>
        </authorList>
    </citation>
    <scope>NUCLEOTIDE SEQUENCE [LARGE SCALE GENOMIC DNA]</scope>
    <source>
        <strain evidence="10 11">DSM 22380</strain>
    </source>
</reference>
<evidence type="ECO:0000256" key="7">
    <source>
        <dbReference type="ARBA" id="ARBA00023004"/>
    </source>
</evidence>
<dbReference type="GO" id="GO:0010181">
    <property type="term" value="F:FMN binding"/>
    <property type="evidence" value="ECO:0007669"/>
    <property type="project" value="InterPro"/>
</dbReference>
<dbReference type="RefSeq" id="WP_020582671.1">
    <property type="nucleotide sequence ID" value="NZ_JOJP01000001.1"/>
</dbReference>
<evidence type="ECO:0000256" key="2">
    <source>
        <dbReference type="ARBA" id="ARBA00001966"/>
    </source>
</evidence>
<evidence type="ECO:0000256" key="6">
    <source>
        <dbReference type="ARBA" id="ARBA00023002"/>
    </source>
</evidence>
<proteinExistence type="predicted"/>
<keyword evidence="6" id="KW-0560">Oxidoreductase</keyword>
<keyword evidence="8" id="KW-0411">Iron-sulfur</keyword>
<evidence type="ECO:0000256" key="1">
    <source>
        <dbReference type="ARBA" id="ARBA00001917"/>
    </source>
</evidence>
<dbReference type="EMBL" id="JOJP01000001">
    <property type="protein sequence ID" value="KEI69404.1"/>
    <property type="molecule type" value="Genomic_DNA"/>
</dbReference>
<keyword evidence="11" id="KW-1185">Reference proteome</keyword>
<keyword evidence="3" id="KW-0285">Flavoprotein</keyword>
<keyword evidence="4" id="KW-0288">FMN</keyword>
<dbReference type="GO" id="GO:0016491">
    <property type="term" value="F:oxidoreductase activity"/>
    <property type="evidence" value="ECO:0007669"/>
    <property type="project" value="UniProtKB-KW"/>
</dbReference>
<name>A0A081K5H8_9GAMM</name>
<evidence type="ECO:0000256" key="5">
    <source>
        <dbReference type="ARBA" id="ARBA00022723"/>
    </source>
</evidence>
<dbReference type="Proteomes" id="UP000027997">
    <property type="component" value="Unassembled WGS sequence"/>
</dbReference>
<evidence type="ECO:0000259" key="9">
    <source>
        <dbReference type="Pfam" id="PF00724"/>
    </source>
</evidence>
<dbReference type="PANTHER" id="PTHR42917">
    <property type="entry name" value="2,4-DIENOYL-COA REDUCTASE"/>
    <property type="match status" value="1"/>
</dbReference>
<dbReference type="Gene3D" id="3.20.20.70">
    <property type="entry name" value="Aldolase class I"/>
    <property type="match status" value="1"/>
</dbReference>
<comment type="caution">
    <text evidence="10">The sequence shown here is derived from an EMBL/GenBank/DDBJ whole genome shotgun (WGS) entry which is preliminary data.</text>
</comment>
<evidence type="ECO:0000256" key="4">
    <source>
        <dbReference type="ARBA" id="ARBA00022643"/>
    </source>
</evidence>
<dbReference type="STRING" id="305900.GV64_00430"/>
<gene>
    <name evidence="10" type="ORF">GV64_00430</name>
</gene>
<dbReference type="GO" id="GO:0046872">
    <property type="term" value="F:metal ion binding"/>
    <property type="evidence" value="ECO:0007669"/>
    <property type="project" value="UniProtKB-KW"/>
</dbReference>
<dbReference type="InterPro" id="IPR001155">
    <property type="entry name" value="OxRdtase_FMN_N"/>
</dbReference>
<dbReference type="GO" id="GO:0051536">
    <property type="term" value="F:iron-sulfur cluster binding"/>
    <property type="evidence" value="ECO:0007669"/>
    <property type="project" value="UniProtKB-KW"/>
</dbReference>
<feature type="domain" description="NADH:flavin oxidoreductase/NADH oxidase N-terminal" evidence="9">
    <location>
        <begin position="8"/>
        <end position="356"/>
    </location>
</feature>
<evidence type="ECO:0000256" key="3">
    <source>
        <dbReference type="ARBA" id="ARBA00022630"/>
    </source>
</evidence>
<protein>
    <submittedName>
        <fullName evidence="10">1,2-oxophytodienoate reductase</fullName>
    </submittedName>
</protein>
<dbReference type="AlphaFoldDB" id="A0A081K5H8"/>
<dbReference type="Pfam" id="PF00724">
    <property type="entry name" value="Oxidored_FMN"/>
    <property type="match status" value="1"/>
</dbReference>
<dbReference type="eggNOG" id="COG1902">
    <property type="taxonomic scope" value="Bacteria"/>
</dbReference>
<dbReference type="PANTHER" id="PTHR42917:SF2">
    <property type="entry name" value="2,4-DIENOYL-COA REDUCTASE [(2E)-ENOYL-COA-PRODUCING]"/>
    <property type="match status" value="1"/>
</dbReference>
<dbReference type="InterPro" id="IPR013785">
    <property type="entry name" value="Aldolase_TIM"/>
</dbReference>
<evidence type="ECO:0000313" key="11">
    <source>
        <dbReference type="Proteomes" id="UP000027997"/>
    </source>
</evidence>
<organism evidence="10 11">
    <name type="scientific">Endozoicomonas elysicola</name>
    <dbReference type="NCBI Taxonomy" id="305900"/>
    <lineage>
        <taxon>Bacteria</taxon>
        <taxon>Pseudomonadati</taxon>
        <taxon>Pseudomonadota</taxon>
        <taxon>Gammaproteobacteria</taxon>
        <taxon>Oceanospirillales</taxon>
        <taxon>Endozoicomonadaceae</taxon>
        <taxon>Endozoicomonas</taxon>
    </lineage>
</organism>
<evidence type="ECO:0000313" key="10">
    <source>
        <dbReference type="EMBL" id="KEI69404.1"/>
    </source>
</evidence>
<evidence type="ECO:0000256" key="8">
    <source>
        <dbReference type="ARBA" id="ARBA00023014"/>
    </source>
</evidence>
<keyword evidence="7" id="KW-0408">Iron</keyword>